<evidence type="ECO:0000313" key="3">
    <source>
        <dbReference type="Proteomes" id="UP001549164"/>
    </source>
</evidence>
<name>A0ABV2I792_9HYPH</name>
<feature type="transmembrane region" description="Helical" evidence="1">
    <location>
        <begin position="6"/>
        <end position="26"/>
    </location>
</feature>
<keyword evidence="1" id="KW-0812">Transmembrane</keyword>
<gene>
    <name evidence="2" type="ORF">ABID12_000724</name>
</gene>
<dbReference type="RefSeq" id="WP_146132362.1">
    <property type="nucleotide sequence ID" value="NZ_JBEPLY010000002.1"/>
</dbReference>
<evidence type="ECO:0000313" key="2">
    <source>
        <dbReference type="EMBL" id="MET3598797.1"/>
    </source>
</evidence>
<keyword evidence="1" id="KW-1133">Transmembrane helix</keyword>
<dbReference type="EMBL" id="JBEPLY010000002">
    <property type="protein sequence ID" value="MET3598797.1"/>
    <property type="molecule type" value="Genomic_DNA"/>
</dbReference>
<accession>A0ABV2I792</accession>
<protein>
    <submittedName>
        <fullName evidence="2">Uncharacterized protein</fullName>
    </submittedName>
</protein>
<comment type="caution">
    <text evidence="2">The sequence shown here is derived from an EMBL/GenBank/DDBJ whole genome shotgun (WGS) entry which is preliminary data.</text>
</comment>
<organism evidence="2 3">
    <name type="scientific">Martelella mangrovi</name>
    <dbReference type="NCBI Taxonomy" id="1397477"/>
    <lineage>
        <taxon>Bacteria</taxon>
        <taxon>Pseudomonadati</taxon>
        <taxon>Pseudomonadota</taxon>
        <taxon>Alphaproteobacteria</taxon>
        <taxon>Hyphomicrobiales</taxon>
        <taxon>Aurantimonadaceae</taxon>
        <taxon>Martelella</taxon>
    </lineage>
</organism>
<evidence type="ECO:0000256" key="1">
    <source>
        <dbReference type="SAM" id="Phobius"/>
    </source>
</evidence>
<reference evidence="2 3" key="1">
    <citation type="submission" date="2024-06" db="EMBL/GenBank/DDBJ databases">
        <title>Genomic Encyclopedia of Type Strains, Phase IV (KMG-IV): sequencing the most valuable type-strain genomes for metagenomic binning, comparative biology and taxonomic classification.</title>
        <authorList>
            <person name="Goeker M."/>
        </authorList>
    </citation>
    <scope>NUCLEOTIDE SEQUENCE [LARGE SCALE GENOMIC DNA]</scope>
    <source>
        <strain evidence="2 3">DSM 28102</strain>
    </source>
</reference>
<sequence length="60" mass="6416">MTERDFALQSICVAVMEFGMITLVAYRQGNISGGMRAAPAVMRAPNSLLLLGLNSGCRVL</sequence>
<proteinExistence type="predicted"/>
<keyword evidence="1" id="KW-0472">Membrane</keyword>
<dbReference type="Proteomes" id="UP001549164">
    <property type="component" value="Unassembled WGS sequence"/>
</dbReference>
<keyword evidence="3" id="KW-1185">Reference proteome</keyword>